<sequence>MAERREVPRALDAGDPKRKRELEPAQQKHGFSKRSRRNKDTGKHDLDAPHQSTIIPHDKYHIGWICPLAVELAAAVGMLDKIYERLPQPFHDTNTYTLGNIAGHNVVVACLPAESYGTNNAAIVATHMRRTFSSICIWLLVGIGGGAPGKFGIRLGDVAVSTQVLQNDFGKLEQGSHLRQTGLMRTSSQALMTAVATLRAKQTRSTDMASHLHQMLEKHPSMTDYVYPGANLDLLFDSGYEHESQSRENCDTCDRSRLVLRDARTKRDPVVHYGTIASANHVLRDAVARDQVVQKLDNICFEMEAAGVMESCSSIVIRGISDYADSHKNGKWQAYAAATAAAYAEELLSIIPLKDASLAEARLPMQTEKRPAARRSQRPPSGKVAPQHAHRIRNVRAGDDAHQMFLSKGTPLHVEKVVSRNRGVQVFGDISLQDVQEIVHRRNDSGAGTREQSAEEDTARSMTSASGPTAI</sequence>
<dbReference type="SUPFAM" id="SSF53167">
    <property type="entry name" value="Purine and uridine phosphorylases"/>
    <property type="match status" value="1"/>
</dbReference>
<feature type="compositionally biased region" description="Polar residues" evidence="1">
    <location>
        <begin position="460"/>
        <end position="471"/>
    </location>
</feature>
<dbReference type="Pfam" id="PF01048">
    <property type="entry name" value="PNP_UDP_1"/>
    <property type="match status" value="1"/>
</dbReference>
<feature type="region of interest" description="Disordered" evidence="1">
    <location>
        <begin position="441"/>
        <end position="471"/>
    </location>
</feature>
<dbReference type="GO" id="GO:0003824">
    <property type="term" value="F:catalytic activity"/>
    <property type="evidence" value="ECO:0007669"/>
    <property type="project" value="InterPro"/>
</dbReference>
<dbReference type="Proteomes" id="UP001251528">
    <property type="component" value="Unassembled WGS sequence"/>
</dbReference>
<dbReference type="GO" id="GO:0009116">
    <property type="term" value="P:nucleoside metabolic process"/>
    <property type="evidence" value="ECO:0007669"/>
    <property type="project" value="InterPro"/>
</dbReference>
<feature type="domain" description="Nucleoside phosphorylase" evidence="2">
    <location>
        <begin position="63"/>
        <end position="344"/>
    </location>
</feature>
<keyword evidence="4" id="KW-1185">Reference proteome</keyword>
<gene>
    <name evidence="3" type="ORF">QQS21_011261</name>
</gene>
<comment type="caution">
    <text evidence="3">The sequence shown here is derived from an EMBL/GenBank/DDBJ whole genome shotgun (WGS) entry which is preliminary data.</text>
</comment>
<dbReference type="PANTHER" id="PTHR46082">
    <property type="entry name" value="ATP/GTP-BINDING PROTEIN-RELATED"/>
    <property type="match status" value="1"/>
</dbReference>
<dbReference type="Gene3D" id="3.40.50.1580">
    <property type="entry name" value="Nucleoside phosphorylase domain"/>
    <property type="match status" value="1"/>
</dbReference>
<evidence type="ECO:0000256" key="1">
    <source>
        <dbReference type="SAM" id="MobiDB-lite"/>
    </source>
</evidence>
<feature type="region of interest" description="Disordered" evidence="1">
    <location>
        <begin position="365"/>
        <end position="390"/>
    </location>
</feature>
<feature type="compositionally biased region" description="Basic and acidic residues" evidence="1">
    <location>
        <begin position="1"/>
        <end position="23"/>
    </location>
</feature>
<dbReference type="InterPro" id="IPR035994">
    <property type="entry name" value="Nucleoside_phosphorylase_sf"/>
</dbReference>
<feature type="region of interest" description="Disordered" evidence="1">
    <location>
        <begin position="1"/>
        <end position="50"/>
    </location>
</feature>
<dbReference type="EMBL" id="JASWJB010000369">
    <property type="protein sequence ID" value="KAK2591047.1"/>
    <property type="molecule type" value="Genomic_DNA"/>
</dbReference>
<evidence type="ECO:0000259" key="2">
    <source>
        <dbReference type="Pfam" id="PF01048"/>
    </source>
</evidence>
<evidence type="ECO:0000313" key="3">
    <source>
        <dbReference type="EMBL" id="KAK2591047.1"/>
    </source>
</evidence>
<accession>A0AAJ0CEH1</accession>
<dbReference type="InterPro" id="IPR053137">
    <property type="entry name" value="NLR-like"/>
</dbReference>
<evidence type="ECO:0000313" key="4">
    <source>
        <dbReference type="Proteomes" id="UP001251528"/>
    </source>
</evidence>
<organism evidence="3 4">
    <name type="scientific">Conoideocrella luteorostrata</name>
    <dbReference type="NCBI Taxonomy" id="1105319"/>
    <lineage>
        <taxon>Eukaryota</taxon>
        <taxon>Fungi</taxon>
        <taxon>Dikarya</taxon>
        <taxon>Ascomycota</taxon>
        <taxon>Pezizomycotina</taxon>
        <taxon>Sordariomycetes</taxon>
        <taxon>Hypocreomycetidae</taxon>
        <taxon>Hypocreales</taxon>
        <taxon>Clavicipitaceae</taxon>
        <taxon>Conoideocrella</taxon>
    </lineage>
</organism>
<dbReference type="InterPro" id="IPR000845">
    <property type="entry name" value="Nucleoside_phosphorylase_d"/>
</dbReference>
<dbReference type="AlphaFoldDB" id="A0AAJ0CEH1"/>
<proteinExistence type="predicted"/>
<reference evidence="3" key="1">
    <citation type="submission" date="2023-06" db="EMBL/GenBank/DDBJ databases">
        <title>Conoideocrella luteorostrata (Hypocreales: Clavicipitaceae), a potential biocontrol fungus for elongate hemlock scale in United States Christmas tree production areas.</title>
        <authorList>
            <person name="Barrett H."/>
            <person name="Lovett B."/>
            <person name="Macias A.M."/>
            <person name="Stajich J.E."/>
            <person name="Kasson M.T."/>
        </authorList>
    </citation>
    <scope>NUCLEOTIDE SEQUENCE</scope>
    <source>
        <strain evidence="3">ARSEF 14590</strain>
    </source>
</reference>
<name>A0AAJ0CEH1_9HYPO</name>
<feature type="compositionally biased region" description="Basic and acidic residues" evidence="1">
    <location>
        <begin position="38"/>
        <end position="48"/>
    </location>
</feature>
<protein>
    <recommendedName>
        <fullName evidence="2">Nucleoside phosphorylase domain-containing protein</fullName>
    </recommendedName>
</protein>
<dbReference type="PANTHER" id="PTHR46082:SF11">
    <property type="entry name" value="AAA+ ATPASE DOMAIN-CONTAINING PROTEIN-RELATED"/>
    <property type="match status" value="1"/>
</dbReference>